<protein>
    <submittedName>
        <fullName evidence="3">Actin-7-like</fullName>
    </submittedName>
</protein>
<dbReference type="PRINTS" id="PR00190">
    <property type="entry name" value="ACTIN"/>
</dbReference>
<sequence length="386" mass="43307">MSSSSSSLDDPEPIVIVLGSSNVQIGFAGSDSPRFVNPSVVGTTKRTVGPLMEGMDPGSNYCGYDAMRRLGVLDPSYLIERGAVKDWNKFEQLMNYSFKMLRISPEESSVLITEPPLNPRENRERLCQFFFETYNVRRFSVEIDTILSMYSCGGRATGVSVSSGGGVTSVLPIYEGYIVPSAVKRLDLGGIDVTEYLTRLLTQEGHYFRTSAEKEIVRRLKESLAYVSYDFNQEMAKYWTSWRPGMDKCYELPDGHMILVTTQLFECTECLFQPLTHLGRDHIGIHQLIYNCIKDCQIDTRKDLYSNILLSGGNTLLSGFPERLRKEIMNLAPPKSTVKISSPPERKYSTWIGGSVLASLSSFSNWVDKSQYDLVGPNIMSGRSFL</sequence>
<dbReference type="InterPro" id="IPR004000">
    <property type="entry name" value="Actin"/>
</dbReference>
<dbReference type="Gene3D" id="3.90.640.10">
    <property type="entry name" value="Actin, Chain A, domain 4"/>
    <property type="match status" value="1"/>
</dbReference>
<dbReference type="Pfam" id="PF00022">
    <property type="entry name" value="Actin"/>
    <property type="match status" value="1"/>
</dbReference>
<dbReference type="SUPFAM" id="SSF53067">
    <property type="entry name" value="Actin-like ATPase domain"/>
    <property type="match status" value="2"/>
</dbReference>
<dbReference type="FunFam" id="3.30.420.40:FF:000050">
    <property type="entry name" value="Actin, alpha skeletal muscle"/>
    <property type="match status" value="1"/>
</dbReference>
<reference evidence="3 4" key="1">
    <citation type="journal article" date="2023" name="BMC Biol.">
        <title>The compact genome of the sponge Oopsacas minuta (Hexactinellida) is lacking key metazoan core genes.</title>
        <authorList>
            <person name="Santini S."/>
            <person name="Schenkelaars Q."/>
            <person name="Jourda C."/>
            <person name="Duchesne M."/>
            <person name="Belahbib H."/>
            <person name="Rocher C."/>
            <person name="Selva M."/>
            <person name="Riesgo A."/>
            <person name="Vervoort M."/>
            <person name="Leys S.P."/>
            <person name="Kodjabachian L."/>
            <person name="Le Bivic A."/>
            <person name="Borchiellini C."/>
            <person name="Claverie J.M."/>
            <person name="Renard E."/>
        </authorList>
    </citation>
    <scope>NUCLEOTIDE SEQUENCE [LARGE SCALE GENOMIC DNA]</scope>
    <source>
        <strain evidence="3">SPO-2</strain>
    </source>
</reference>
<dbReference type="InterPro" id="IPR043129">
    <property type="entry name" value="ATPase_NBD"/>
</dbReference>
<evidence type="ECO:0000313" key="4">
    <source>
        <dbReference type="Proteomes" id="UP001165289"/>
    </source>
</evidence>
<organism evidence="3 4">
    <name type="scientific">Oopsacas minuta</name>
    <dbReference type="NCBI Taxonomy" id="111878"/>
    <lineage>
        <taxon>Eukaryota</taxon>
        <taxon>Metazoa</taxon>
        <taxon>Porifera</taxon>
        <taxon>Hexactinellida</taxon>
        <taxon>Hexasterophora</taxon>
        <taxon>Lyssacinosida</taxon>
        <taxon>Leucopsacidae</taxon>
        <taxon>Oopsacas</taxon>
    </lineage>
</organism>
<dbReference type="PROSITE" id="PS01132">
    <property type="entry name" value="ACTINS_ACT_LIKE"/>
    <property type="match status" value="1"/>
</dbReference>
<evidence type="ECO:0000256" key="1">
    <source>
        <dbReference type="ARBA" id="ARBA00006752"/>
    </source>
</evidence>
<comment type="caution">
    <text evidence="3">The sequence shown here is derived from an EMBL/GenBank/DDBJ whole genome shotgun (WGS) entry which is preliminary data.</text>
</comment>
<name>A0AAV7JJU0_9METZ</name>
<dbReference type="PANTHER" id="PTHR11937">
    <property type="entry name" value="ACTIN"/>
    <property type="match status" value="1"/>
</dbReference>
<evidence type="ECO:0000313" key="3">
    <source>
        <dbReference type="EMBL" id="KAI6648669.1"/>
    </source>
</evidence>
<keyword evidence="4" id="KW-1185">Reference proteome</keyword>
<dbReference type="AlphaFoldDB" id="A0AAV7JJU0"/>
<gene>
    <name evidence="3" type="ORF">LOD99_7896</name>
</gene>
<dbReference type="SMART" id="SM00268">
    <property type="entry name" value="ACTIN"/>
    <property type="match status" value="1"/>
</dbReference>
<evidence type="ECO:0000256" key="2">
    <source>
        <dbReference type="RuleBase" id="RU000487"/>
    </source>
</evidence>
<comment type="similarity">
    <text evidence="1 2">Belongs to the actin family.</text>
</comment>
<proteinExistence type="inferred from homology"/>
<dbReference type="EMBL" id="JAKMXF010000327">
    <property type="protein sequence ID" value="KAI6648669.1"/>
    <property type="molecule type" value="Genomic_DNA"/>
</dbReference>
<dbReference type="Proteomes" id="UP001165289">
    <property type="component" value="Unassembled WGS sequence"/>
</dbReference>
<accession>A0AAV7JJU0</accession>
<dbReference type="Gene3D" id="3.30.420.40">
    <property type="match status" value="2"/>
</dbReference>
<dbReference type="InterPro" id="IPR020902">
    <property type="entry name" value="Actin/actin-like_CS"/>
</dbReference>
<dbReference type="FunFam" id="3.90.640.10:FF:000007">
    <property type="entry name" value="Actin like 7B"/>
    <property type="match status" value="1"/>
</dbReference>